<evidence type="ECO:0000313" key="2">
    <source>
        <dbReference type="EMBL" id="KAH6755475.1"/>
    </source>
</evidence>
<feature type="compositionally biased region" description="Low complexity" evidence="1">
    <location>
        <begin position="155"/>
        <end position="169"/>
    </location>
</feature>
<organism evidence="2 3">
    <name type="scientific">Perilla frutescens var. hirtella</name>
    <name type="common">Perilla citriodora</name>
    <name type="synonym">Perilla setoyensis</name>
    <dbReference type="NCBI Taxonomy" id="608512"/>
    <lineage>
        <taxon>Eukaryota</taxon>
        <taxon>Viridiplantae</taxon>
        <taxon>Streptophyta</taxon>
        <taxon>Embryophyta</taxon>
        <taxon>Tracheophyta</taxon>
        <taxon>Spermatophyta</taxon>
        <taxon>Magnoliopsida</taxon>
        <taxon>eudicotyledons</taxon>
        <taxon>Gunneridae</taxon>
        <taxon>Pentapetalae</taxon>
        <taxon>asterids</taxon>
        <taxon>lamiids</taxon>
        <taxon>Lamiales</taxon>
        <taxon>Lamiaceae</taxon>
        <taxon>Nepetoideae</taxon>
        <taxon>Elsholtzieae</taxon>
        <taxon>Perilla</taxon>
    </lineage>
</organism>
<feature type="region of interest" description="Disordered" evidence="1">
    <location>
        <begin position="37"/>
        <end position="92"/>
    </location>
</feature>
<dbReference type="PANTHER" id="PTHR34555:SF1">
    <property type="entry name" value="INTEGRAL MEMBRANE HEMOLYSIN-III-LIKE PROTEIN"/>
    <property type="match status" value="1"/>
</dbReference>
<dbReference type="AlphaFoldDB" id="A0AAD4IMW5"/>
<dbReference type="PANTHER" id="PTHR34555">
    <property type="entry name" value="INTEGRAL MEMBRANE HEMOLYSIN-III-LIKE PROTEIN"/>
    <property type="match status" value="1"/>
</dbReference>
<accession>A0AAD4IMW5</accession>
<reference evidence="2 3" key="1">
    <citation type="journal article" date="2021" name="Nat. Commun.">
        <title>Incipient diploidization of the medicinal plant Perilla within 10,000 years.</title>
        <authorList>
            <person name="Zhang Y."/>
            <person name="Shen Q."/>
            <person name="Leng L."/>
            <person name="Zhang D."/>
            <person name="Chen S."/>
            <person name="Shi Y."/>
            <person name="Ning Z."/>
            <person name="Chen S."/>
        </authorList>
    </citation>
    <scope>NUCLEOTIDE SEQUENCE [LARGE SCALE GENOMIC DNA]</scope>
    <source>
        <strain evidence="3">cv. PC099</strain>
    </source>
</reference>
<name>A0AAD4IMW5_PERFH</name>
<gene>
    <name evidence="2" type="ORF">C2S53_012744</name>
</gene>
<feature type="compositionally biased region" description="Polar residues" evidence="1">
    <location>
        <begin position="54"/>
        <end position="64"/>
    </location>
</feature>
<evidence type="ECO:0000256" key="1">
    <source>
        <dbReference type="SAM" id="MobiDB-lite"/>
    </source>
</evidence>
<protein>
    <submittedName>
        <fullName evidence="2">Uncharacterized protein</fullName>
    </submittedName>
</protein>
<comment type="caution">
    <text evidence="2">The sequence shown here is derived from an EMBL/GenBank/DDBJ whole genome shotgun (WGS) entry which is preliminary data.</text>
</comment>
<proteinExistence type="predicted"/>
<keyword evidence="3" id="KW-1185">Reference proteome</keyword>
<evidence type="ECO:0000313" key="3">
    <source>
        <dbReference type="Proteomes" id="UP001190926"/>
    </source>
</evidence>
<dbReference type="Proteomes" id="UP001190926">
    <property type="component" value="Unassembled WGS sequence"/>
</dbReference>
<sequence>MVQQTKDSTFTEYGLAHAESGLSNSDKQLSISIAAKRTELQGSRNESPMAVSKSIGSQFPVETSESTDEAVKISGTKRSIRSPPKSNGGSGHIVYVRRKPELELAKSNISDTQINAADCSLTMKSINQDEATQQLTGKNEPVICVSDVAPLHRASSPSFSSTRRSVSPSLGVSSNISSPENIKHGGVNCINPSPEEPEVVRVTLWEEQYGRLQNLLKMLDQSDQYEYVQMLRSLSSAELSRHAIELEKRSIKLSLEEAKEMQRARFSDALGKYGKNVCTPSNLQEQLHK</sequence>
<dbReference type="EMBL" id="SDAM02029604">
    <property type="protein sequence ID" value="KAH6755475.1"/>
    <property type="molecule type" value="Genomic_DNA"/>
</dbReference>
<feature type="region of interest" description="Disordered" evidence="1">
    <location>
        <begin position="154"/>
        <end position="173"/>
    </location>
</feature>